<gene>
    <name evidence="1" type="ORF">RB614_13300</name>
</gene>
<name>A0ABU0ZEM0_9ACTN</name>
<dbReference type="RefSeq" id="WP_308712766.1">
    <property type="nucleotide sequence ID" value="NZ_JAVHUY010000010.1"/>
</dbReference>
<organism evidence="1 2">
    <name type="scientific">Phytohabitans maris</name>
    <dbReference type="NCBI Taxonomy" id="3071409"/>
    <lineage>
        <taxon>Bacteria</taxon>
        <taxon>Bacillati</taxon>
        <taxon>Actinomycetota</taxon>
        <taxon>Actinomycetes</taxon>
        <taxon>Micromonosporales</taxon>
        <taxon>Micromonosporaceae</taxon>
    </lineage>
</organism>
<protein>
    <submittedName>
        <fullName evidence="1">Uncharacterized protein</fullName>
    </submittedName>
</protein>
<evidence type="ECO:0000313" key="1">
    <source>
        <dbReference type="EMBL" id="MDQ7905500.1"/>
    </source>
</evidence>
<reference evidence="1 2" key="1">
    <citation type="submission" date="2023-08" db="EMBL/GenBank/DDBJ databases">
        <title>Phytohabitans sansha sp. nov., isolated from marine sediment.</title>
        <authorList>
            <person name="Zhao Y."/>
            <person name="Yi K."/>
        </authorList>
    </citation>
    <scope>NUCLEOTIDE SEQUENCE [LARGE SCALE GENOMIC DNA]</scope>
    <source>
        <strain evidence="1 2">ZYX-F-186</strain>
    </source>
</reference>
<dbReference type="Proteomes" id="UP001230908">
    <property type="component" value="Unassembled WGS sequence"/>
</dbReference>
<evidence type="ECO:0000313" key="2">
    <source>
        <dbReference type="Proteomes" id="UP001230908"/>
    </source>
</evidence>
<sequence length="377" mass="42391">MSEYQYYEFIAVDRPLTDTQQRELRALSTRARITPSSFVNEYQWGDLKGDPRAWMERYFDAFLYLANWGTHRIALRLPLGVLDAETAADYCVGESACSWVTSTHVILDLRAEDEDGDEWWDEQDRLASIVPVRAELAAGDNRLLYLAWLLCVQGRELDDEEPEPPVPAGLGDLSGPLRALGDFLRLDPDLLAAAAETSPPLNAKAPSASVLSRWVKQLPEADKDAALVRLLRGEAVQARAELLRRFQGPAPQPTSGGRTAGDLLTAAEARWAERQRVAREEQAAERKRQERAAAAAREKRLDELAGRQAQAWQRVATMIETKKPKEYDAAIVLLTDLRALAERDGDIATFDRQVWQLRQQHVRKPSLIDRLDRAALT</sequence>
<dbReference type="EMBL" id="JAVHUY010000010">
    <property type="protein sequence ID" value="MDQ7905500.1"/>
    <property type="molecule type" value="Genomic_DNA"/>
</dbReference>
<proteinExistence type="predicted"/>
<keyword evidence="2" id="KW-1185">Reference proteome</keyword>
<accession>A0ABU0ZEM0</accession>
<comment type="caution">
    <text evidence="1">The sequence shown here is derived from an EMBL/GenBank/DDBJ whole genome shotgun (WGS) entry which is preliminary data.</text>
</comment>